<dbReference type="Proteomes" id="UP000316443">
    <property type="component" value="Unassembled WGS sequence"/>
</dbReference>
<evidence type="ECO:0000259" key="1">
    <source>
        <dbReference type="Pfam" id="PF13274"/>
    </source>
</evidence>
<name>A0A551XRR7_MICAE</name>
<dbReference type="EMBL" id="SFCA01000159">
    <property type="protein sequence ID" value="TRT51411.1"/>
    <property type="molecule type" value="Genomic_DNA"/>
</dbReference>
<dbReference type="Pfam" id="PF13274">
    <property type="entry name" value="SocA_Panacea"/>
    <property type="match status" value="1"/>
</dbReference>
<dbReference type="AlphaFoldDB" id="A0A551XRR7"/>
<sequence length="214" mass="24635">MTIKFRFHPEKAVEAAAILLKLHGKPMKYIGLLKMLYIADRLALKTMDQPITGDRYVSMDYGPVLRGVYDLIKGQPVDSALPLWSKYISPRDSNYVDLLQYPGNEELCEEEEMILKQVYETFGHLDPFLVEELCEEEEMILKQVYETFGHLDPFLVAEWTHDLPEWKDPHGSAIPILVEDVLRSMGKTEEEIEDISQEAQREAYLDGALPKIFG</sequence>
<reference evidence="2 3" key="1">
    <citation type="submission" date="2019-01" db="EMBL/GenBank/DDBJ databases">
        <title>Coherence of Microcystis species and biogeography revealed through population genomics.</title>
        <authorList>
            <person name="Perez-Carrascal O.M."/>
            <person name="Terrat Y."/>
            <person name="Giani A."/>
            <person name="Fortin N."/>
            <person name="Tromas N."/>
            <person name="Shapiro B.J."/>
        </authorList>
    </citation>
    <scope>NUCLEOTIDE SEQUENCE [LARGE SCALE GENOMIC DNA]</scope>
    <source>
        <strain evidence="2">Ma_QC_C_20070703_M131</strain>
    </source>
</reference>
<accession>A0A551XRR7</accession>
<protein>
    <submittedName>
        <fullName evidence="2">DUF4065 domain-containing protein</fullName>
    </submittedName>
</protein>
<proteinExistence type="predicted"/>
<evidence type="ECO:0000313" key="2">
    <source>
        <dbReference type="EMBL" id="TRT51411.1"/>
    </source>
</evidence>
<dbReference type="InterPro" id="IPR025272">
    <property type="entry name" value="SocA_Panacea"/>
</dbReference>
<comment type="caution">
    <text evidence="2">The sequence shown here is derived from an EMBL/GenBank/DDBJ whole genome shotgun (WGS) entry which is preliminary data.</text>
</comment>
<organism evidence="2 3">
    <name type="scientific">Microcystis aeruginosa Ma_QC_C_20070703_M131</name>
    <dbReference type="NCBI Taxonomy" id="2486263"/>
    <lineage>
        <taxon>Bacteria</taxon>
        <taxon>Bacillati</taxon>
        <taxon>Cyanobacteriota</taxon>
        <taxon>Cyanophyceae</taxon>
        <taxon>Oscillatoriophycideae</taxon>
        <taxon>Chroococcales</taxon>
        <taxon>Microcystaceae</taxon>
        <taxon>Microcystis</taxon>
    </lineage>
</organism>
<gene>
    <name evidence="2" type="ORF">EWV85_15505</name>
</gene>
<evidence type="ECO:0000313" key="3">
    <source>
        <dbReference type="Proteomes" id="UP000316443"/>
    </source>
</evidence>
<feature type="domain" description="Antitoxin SocA-like Panacea" evidence="1">
    <location>
        <begin position="32"/>
        <end position="133"/>
    </location>
</feature>